<dbReference type="SUPFAM" id="SSF52540">
    <property type="entry name" value="P-loop containing nucleoside triphosphate hydrolases"/>
    <property type="match status" value="1"/>
</dbReference>
<evidence type="ECO:0000259" key="3">
    <source>
        <dbReference type="Pfam" id="PF01695"/>
    </source>
</evidence>
<dbReference type="PANTHER" id="PTHR30050:SF4">
    <property type="entry name" value="ATP-BINDING PROTEIN RV3427C IN INSERTION SEQUENCE-RELATED"/>
    <property type="match status" value="1"/>
</dbReference>
<accession>A0AAU8FQJ7</accession>
<dbReference type="RefSeq" id="WP_353721938.1">
    <property type="nucleotide sequence ID" value="NZ_CP159289.1"/>
</dbReference>
<evidence type="ECO:0000256" key="2">
    <source>
        <dbReference type="ARBA" id="ARBA00022840"/>
    </source>
</evidence>
<evidence type="ECO:0000313" key="4">
    <source>
        <dbReference type="EMBL" id="XCH26654.1"/>
    </source>
</evidence>
<proteinExistence type="predicted"/>
<keyword evidence="1" id="KW-0547">Nucleotide-binding</keyword>
<dbReference type="PIRSF" id="PIRSF003073">
    <property type="entry name" value="DNAC_TnpB_IstB"/>
    <property type="match status" value="1"/>
</dbReference>
<dbReference type="GO" id="GO:0006260">
    <property type="term" value="P:DNA replication"/>
    <property type="evidence" value="ECO:0007669"/>
    <property type="project" value="TreeGrafter"/>
</dbReference>
<dbReference type="CDD" id="cd00009">
    <property type="entry name" value="AAA"/>
    <property type="match status" value="1"/>
</dbReference>
<dbReference type="InterPro" id="IPR047661">
    <property type="entry name" value="IstB"/>
</dbReference>
<feature type="domain" description="IstB-like ATP-binding" evidence="3">
    <location>
        <begin position="9"/>
        <end position="242"/>
    </location>
</feature>
<gene>
    <name evidence="4" type="primary">istB</name>
    <name evidence="4" type="ORF">ABV298_09750</name>
</gene>
<dbReference type="AlphaFoldDB" id="A0AAU8FQJ7"/>
<dbReference type="PANTHER" id="PTHR30050">
    <property type="entry name" value="CHROMOSOMAL REPLICATION INITIATOR PROTEIN DNAA"/>
    <property type="match status" value="1"/>
</dbReference>
<organism evidence="4">
    <name type="scientific">Dyadobacter sp. 676</name>
    <dbReference type="NCBI Taxonomy" id="3088362"/>
    <lineage>
        <taxon>Bacteria</taxon>
        <taxon>Pseudomonadati</taxon>
        <taxon>Bacteroidota</taxon>
        <taxon>Cytophagia</taxon>
        <taxon>Cytophagales</taxon>
        <taxon>Spirosomataceae</taxon>
        <taxon>Dyadobacter</taxon>
    </lineage>
</organism>
<reference evidence="4" key="1">
    <citation type="submission" date="2024-06" db="EMBL/GenBank/DDBJ databases">
        <title>Sequencing and assembly of the genome of Dyadobacter sp. strain 676, a symbiont of Cyamopsis tetragonoloba.</title>
        <authorList>
            <person name="Guro P."/>
            <person name="Sazanova A."/>
            <person name="Kuznetsova I."/>
            <person name="Belimov A."/>
            <person name="Safronova V."/>
        </authorList>
    </citation>
    <scope>NUCLEOTIDE SEQUENCE</scope>
    <source>
        <strain evidence="4">676</strain>
    </source>
</reference>
<keyword evidence="2" id="KW-0067">ATP-binding</keyword>
<evidence type="ECO:0000256" key="1">
    <source>
        <dbReference type="ARBA" id="ARBA00022741"/>
    </source>
</evidence>
<dbReference type="GO" id="GO:0005524">
    <property type="term" value="F:ATP binding"/>
    <property type="evidence" value="ECO:0007669"/>
    <property type="project" value="UniProtKB-KW"/>
</dbReference>
<dbReference type="InterPro" id="IPR002611">
    <property type="entry name" value="IstB_ATP-bd"/>
</dbReference>
<dbReference type="Gene3D" id="3.40.50.300">
    <property type="entry name" value="P-loop containing nucleotide triphosphate hydrolases"/>
    <property type="match status" value="1"/>
</dbReference>
<name>A0AAU8FQJ7_9BACT</name>
<dbReference type="Pfam" id="PF01695">
    <property type="entry name" value="IstB_IS21"/>
    <property type="match status" value="1"/>
</dbReference>
<dbReference type="EMBL" id="CP159289">
    <property type="protein sequence ID" value="XCH26654.1"/>
    <property type="molecule type" value="Genomic_DNA"/>
</dbReference>
<protein>
    <submittedName>
        <fullName evidence="4">IS21-like element helper ATPase IstB</fullName>
    </submittedName>
</protein>
<dbReference type="InterPro" id="IPR028350">
    <property type="entry name" value="DNAC/IstB-like"/>
</dbReference>
<sequence length="248" mass="28315">MNNQATLDQMRQLSLSGMAQAFETIITLPADKQLTSDQLVAHLIHAEYEHRQHRKMQTAIRQAKFRYQSAIEEIEYHPERNLDKNLMLRLADTSFITRSENVLISGATGCGKSFIATALGYQACQMGLRVAYFSLPKLLQKLHLAKADGSYAKELARLEKMHLLILDDWGLQPLDNNAKLAIMQLIEDRHAKASTIITSQLPINKWYEYLAEPTLGDAIMDRILQHANRIELKGQSMRVRMKMPQNQV</sequence>
<dbReference type="NCBIfam" id="NF038214">
    <property type="entry name" value="IS21_help_AAA"/>
    <property type="match status" value="1"/>
</dbReference>
<dbReference type="InterPro" id="IPR027417">
    <property type="entry name" value="P-loop_NTPase"/>
</dbReference>